<dbReference type="InterPro" id="IPR025883">
    <property type="entry name" value="Cadherin-like_domain"/>
</dbReference>
<reference evidence="2 3" key="1">
    <citation type="journal article" date="2018" name="Sci. Rep.">
        <title>Genomic signatures of local adaptation to the degree of environmental predictability in rotifers.</title>
        <authorList>
            <person name="Franch-Gras L."/>
            <person name="Hahn C."/>
            <person name="Garcia-Roger E.M."/>
            <person name="Carmona M.J."/>
            <person name="Serra M."/>
            <person name="Gomez A."/>
        </authorList>
    </citation>
    <scope>NUCLEOTIDE SEQUENCE [LARGE SCALE GENOMIC DNA]</scope>
    <source>
        <strain evidence="2">HYR1</strain>
    </source>
</reference>
<evidence type="ECO:0000313" key="3">
    <source>
        <dbReference type="Proteomes" id="UP000276133"/>
    </source>
</evidence>
<gene>
    <name evidence="2" type="ORF">BpHYR1_019176</name>
</gene>
<proteinExistence type="predicted"/>
<protein>
    <recommendedName>
        <fullName evidence="1">Cadherin-like beta-sandwich-like domain-containing protein</fullName>
    </recommendedName>
</protein>
<name>A0A3M7QRY7_BRAPC</name>
<dbReference type="Proteomes" id="UP000276133">
    <property type="component" value="Unassembled WGS sequence"/>
</dbReference>
<comment type="caution">
    <text evidence="2">The sequence shown here is derived from an EMBL/GenBank/DDBJ whole genome shotgun (WGS) entry which is preliminary data.</text>
</comment>
<dbReference type="Pfam" id="PF12733">
    <property type="entry name" value="Cadherin-like"/>
    <property type="match status" value="2"/>
</dbReference>
<feature type="domain" description="Cadherin-like beta-sandwich-like" evidence="1">
    <location>
        <begin position="6"/>
        <end position="92"/>
    </location>
</feature>
<evidence type="ECO:0000259" key="1">
    <source>
        <dbReference type="Pfam" id="PF12733"/>
    </source>
</evidence>
<sequence>MDDANLSKLSIDTPGLKPEFNKDILDYSITVPFSVQCLKVKAISSDRGASCTIKSDTGFGDQVKLNEGDNKIKIEVTSEDGTIKVYMISCSRLSASNALLNILDFDTLSVQPEFEPGHFDYELYASAQTQNIKLKVSSLDPNCDIQVKLNDKAENKNANGQYNLNLNYTYSHLIVSVFSANKSMEQNYSIKIFKSPLIRLCILDDSNNDHQDSVSLAPIITPVSFDKINYSKPIIDALRNICNPDGLSLLWLSIQNSSSTISVDLENQISNLNVKIPFLNGLYSKQVCLKEMSSLNEEISRLDKMTDLNEEYKNFKSEKFDNFINPTEPYQTKMWEKQLQIIYDEADGEALYAQSKLSSTSYLSVVQSEKSRKKIKSNDNDSAIYLLNKSIFESATAIKFNSKHYEYHFWLAQLLEEKNFFENIYGPQEQK</sequence>
<organism evidence="2 3">
    <name type="scientific">Brachionus plicatilis</name>
    <name type="common">Marine rotifer</name>
    <name type="synonym">Brachionus muelleri</name>
    <dbReference type="NCBI Taxonomy" id="10195"/>
    <lineage>
        <taxon>Eukaryota</taxon>
        <taxon>Metazoa</taxon>
        <taxon>Spiralia</taxon>
        <taxon>Gnathifera</taxon>
        <taxon>Rotifera</taxon>
        <taxon>Eurotatoria</taxon>
        <taxon>Monogononta</taxon>
        <taxon>Pseudotrocha</taxon>
        <taxon>Ploima</taxon>
        <taxon>Brachionidae</taxon>
        <taxon>Brachionus</taxon>
    </lineage>
</organism>
<evidence type="ECO:0000313" key="2">
    <source>
        <dbReference type="EMBL" id="RNA13738.1"/>
    </source>
</evidence>
<keyword evidence="3" id="KW-1185">Reference proteome</keyword>
<dbReference type="OrthoDB" id="9991317at2759"/>
<dbReference type="EMBL" id="REGN01005335">
    <property type="protein sequence ID" value="RNA13738.1"/>
    <property type="molecule type" value="Genomic_DNA"/>
</dbReference>
<dbReference type="AlphaFoldDB" id="A0A3M7QRY7"/>
<feature type="domain" description="Cadherin-like beta-sandwich-like" evidence="1">
    <location>
        <begin position="108"/>
        <end position="192"/>
    </location>
</feature>
<dbReference type="STRING" id="10195.A0A3M7QRY7"/>
<accession>A0A3M7QRY7</accession>